<feature type="compositionally biased region" description="Polar residues" evidence="11">
    <location>
        <begin position="835"/>
        <end position="862"/>
    </location>
</feature>
<evidence type="ECO:0000256" key="10">
    <source>
        <dbReference type="PROSITE-ProRule" id="PRU10141"/>
    </source>
</evidence>
<dbReference type="EMBL" id="JARPOI010000001">
    <property type="protein sequence ID" value="KAJ9188622.1"/>
    <property type="molecule type" value="Genomic_DNA"/>
</dbReference>
<keyword evidence="4" id="KW-0808">Transferase</keyword>
<dbReference type="PANTHER" id="PTHR43671">
    <property type="entry name" value="SERINE/THREONINE-PROTEIN KINASE NEK"/>
    <property type="match status" value="1"/>
</dbReference>
<evidence type="ECO:0000256" key="6">
    <source>
        <dbReference type="ARBA" id="ARBA00022777"/>
    </source>
</evidence>
<keyword evidence="6" id="KW-0418">Kinase</keyword>
<dbReference type="PROSITE" id="PS00107">
    <property type="entry name" value="PROTEIN_KINASE_ATP"/>
    <property type="match status" value="1"/>
</dbReference>
<evidence type="ECO:0000256" key="11">
    <source>
        <dbReference type="SAM" id="MobiDB-lite"/>
    </source>
</evidence>
<feature type="region of interest" description="Disordered" evidence="11">
    <location>
        <begin position="398"/>
        <end position="426"/>
    </location>
</feature>
<evidence type="ECO:0000259" key="12">
    <source>
        <dbReference type="PROSITE" id="PS50011"/>
    </source>
</evidence>
<evidence type="ECO:0000256" key="7">
    <source>
        <dbReference type="ARBA" id="ARBA00022840"/>
    </source>
</evidence>
<comment type="similarity">
    <text evidence="1">Belongs to the protein kinase superfamily. NEK Ser/Thr protein kinase family. NIMA subfamily.</text>
</comment>
<feature type="compositionally biased region" description="Polar residues" evidence="11">
    <location>
        <begin position="708"/>
        <end position="724"/>
    </location>
</feature>
<keyword evidence="3" id="KW-0723">Serine/threonine-protein kinase</keyword>
<feature type="region of interest" description="Disordered" evidence="11">
    <location>
        <begin position="835"/>
        <end position="889"/>
    </location>
</feature>
<dbReference type="InterPro" id="IPR017441">
    <property type="entry name" value="Protein_kinase_ATP_BS"/>
</dbReference>
<evidence type="ECO:0000313" key="14">
    <source>
        <dbReference type="Proteomes" id="UP001174677"/>
    </source>
</evidence>
<dbReference type="EC" id="2.7.11.1" evidence="2"/>
<name>A0ABQ9NAC1_HEVBR</name>
<protein>
    <recommendedName>
        <fullName evidence="2">non-specific serine/threonine protein kinase</fullName>
        <ecNumber evidence="2">2.7.11.1</ecNumber>
    </recommendedName>
</protein>
<feature type="compositionally biased region" description="Polar residues" evidence="11">
    <location>
        <begin position="877"/>
        <end position="889"/>
    </location>
</feature>
<keyword evidence="5 10" id="KW-0547">Nucleotide-binding</keyword>
<feature type="region of interest" description="Disordered" evidence="11">
    <location>
        <begin position="338"/>
        <end position="359"/>
    </location>
</feature>
<evidence type="ECO:0000256" key="3">
    <source>
        <dbReference type="ARBA" id="ARBA00022527"/>
    </source>
</evidence>
<comment type="catalytic activity">
    <reaction evidence="9">
        <text>L-seryl-[protein] + ATP = O-phospho-L-seryl-[protein] + ADP + H(+)</text>
        <dbReference type="Rhea" id="RHEA:17989"/>
        <dbReference type="Rhea" id="RHEA-COMP:9863"/>
        <dbReference type="Rhea" id="RHEA-COMP:11604"/>
        <dbReference type="ChEBI" id="CHEBI:15378"/>
        <dbReference type="ChEBI" id="CHEBI:29999"/>
        <dbReference type="ChEBI" id="CHEBI:30616"/>
        <dbReference type="ChEBI" id="CHEBI:83421"/>
        <dbReference type="ChEBI" id="CHEBI:456216"/>
        <dbReference type="EC" id="2.7.11.1"/>
    </reaction>
</comment>
<dbReference type="InterPro" id="IPR011009">
    <property type="entry name" value="Kinase-like_dom_sf"/>
</dbReference>
<feature type="compositionally biased region" description="Polar residues" evidence="11">
    <location>
        <begin position="683"/>
        <end position="695"/>
    </location>
</feature>
<evidence type="ECO:0000256" key="1">
    <source>
        <dbReference type="ARBA" id="ARBA00010886"/>
    </source>
</evidence>
<evidence type="ECO:0000256" key="2">
    <source>
        <dbReference type="ARBA" id="ARBA00012513"/>
    </source>
</evidence>
<dbReference type="SMART" id="SM00220">
    <property type="entry name" value="S_TKc"/>
    <property type="match status" value="1"/>
</dbReference>
<dbReference type="InterPro" id="IPR000719">
    <property type="entry name" value="Prot_kinase_dom"/>
</dbReference>
<sequence>MESRMDQYEIMEQIGRGAFGAAILVHHKSEKKKYVLKKIRLARQTERCRRSAHQEMALIARIQHPYIVEFKEAWVEKGCYVCIVTGYCEGGDMAELMKKSNGVYFPEEKLCKWFTQLLLAVEYLHVNFVLHRDLKCSNIFLTKDQDVRLGDFGLAKTLKADDLASSVVGTPNYMCPELLADIPYGFKSDIWSLGCCMYEMAAHRPAFKAFDMAGLISKINRSSIGPLPSCYSPALKMLIKGMLRKNPEHRPSASEVLKHPYLQPYVDQYRPSFTPPATCSPEKPISNCQDSRKNMAESQNSNSSSSDKDSLLSSDRNVPVMVSNCEHKACDTDLASIDDEDDDEQHMPSKEGNSPNLCTVKTDENRMVKPCHDEHGSSVESKQPKTIRSIMLALKEGKARENGSPMRGNRIKVAGSQRSNTEVPPKVLKPNALTSGLKANADAPTISPSKVAFDSAKRIQGSHPLKHQLPIIDSTPKIKPRNDGFPPSGPLKHVDDGLPVKQGQKTPPSNLVRRCAFSGRTRQVGTDVPNGITNTMKLSPTEITQEPENTHYQVPDGPLLHYPNVVREETQKAVVGASRGMQTDRSNSVSSSVSVQAFELCDDTTTPFVDMTEQTIPHAELMKNLELHAPSCSLASSSHSKSSNLSEENCGCGYKSVAHSSETSKPGVVLDPQKNTVAGDGKVSSSATLDPSVTISEEVPICEDDTLTSRPDNVVQSNLASTSSGDDKFTVRELLSSVPQTASVASVISTSPKNFQPEKGVILQNPMTEKPSAGHLPPAFDDVIHVIRHSSFRVGSEQPVMETVEMGVQNVDVGKLLNVVRDELEMRNMTTPVTLKSSSCAETMGSKSTISDHSLKSNISDHSGTKEMDNKNVIPSVPTSGASEPTKPNSLVIEEEAPAKETLDVKSFRQRAEALEGLLELSAELLEQNRLEELAVVLKPFGKDKVSPRETAIWLAKSLKGMVLKTVDGAHES</sequence>
<comment type="catalytic activity">
    <reaction evidence="8">
        <text>L-threonyl-[protein] + ATP = O-phospho-L-threonyl-[protein] + ADP + H(+)</text>
        <dbReference type="Rhea" id="RHEA:46608"/>
        <dbReference type="Rhea" id="RHEA-COMP:11060"/>
        <dbReference type="Rhea" id="RHEA-COMP:11605"/>
        <dbReference type="ChEBI" id="CHEBI:15378"/>
        <dbReference type="ChEBI" id="CHEBI:30013"/>
        <dbReference type="ChEBI" id="CHEBI:30616"/>
        <dbReference type="ChEBI" id="CHEBI:61977"/>
        <dbReference type="ChEBI" id="CHEBI:456216"/>
        <dbReference type="EC" id="2.7.11.1"/>
    </reaction>
</comment>
<reference evidence="13" key="1">
    <citation type="journal article" date="2023" name="Plant Biotechnol. J.">
        <title>Chromosome-level wild Hevea brasiliensis genome provides new tools for genomic-assisted breeding and valuable loci to elevate rubber yield.</title>
        <authorList>
            <person name="Cheng H."/>
            <person name="Song X."/>
            <person name="Hu Y."/>
            <person name="Wu T."/>
            <person name="Yang Q."/>
            <person name="An Z."/>
            <person name="Feng S."/>
            <person name="Deng Z."/>
            <person name="Wu W."/>
            <person name="Zeng X."/>
            <person name="Tu M."/>
            <person name="Wang X."/>
            <person name="Huang H."/>
        </authorList>
    </citation>
    <scope>NUCLEOTIDE SEQUENCE</scope>
    <source>
        <strain evidence="13">MT/VB/25A 57/8</strain>
    </source>
</reference>
<dbReference type="Gene3D" id="1.10.510.10">
    <property type="entry name" value="Transferase(Phosphotransferase) domain 1"/>
    <property type="match status" value="1"/>
</dbReference>
<organism evidence="13 14">
    <name type="scientific">Hevea brasiliensis</name>
    <name type="common">Para rubber tree</name>
    <name type="synonym">Siphonia brasiliensis</name>
    <dbReference type="NCBI Taxonomy" id="3981"/>
    <lineage>
        <taxon>Eukaryota</taxon>
        <taxon>Viridiplantae</taxon>
        <taxon>Streptophyta</taxon>
        <taxon>Embryophyta</taxon>
        <taxon>Tracheophyta</taxon>
        <taxon>Spermatophyta</taxon>
        <taxon>Magnoliopsida</taxon>
        <taxon>eudicotyledons</taxon>
        <taxon>Gunneridae</taxon>
        <taxon>Pentapetalae</taxon>
        <taxon>rosids</taxon>
        <taxon>fabids</taxon>
        <taxon>Malpighiales</taxon>
        <taxon>Euphorbiaceae</taxon>
        <taxon>Crotonoideae</taxon>
        <taxon>Micrandreae</taxon>
        <taxon>Hevea</taxon>
    </lineage>
</organism>
<gene>
    <name evidence="13" type="ORF">P3X46_000002</name>
</gene>
<evidence type="ECO:0000313" key="13">
    <source>
        <dbReference type="EMBL" id="KAJ9188622.1"/>
    </source>
</evidence>
<dbReference type="Proteomes" id="UP001174677">
    <property type="component" value="Chromosome 1"/>
</dbReference>
<evidence type="ECO:0000256" key="5">
    <source>
        <dbReference type="ARBA" id="ARBA00022741"/>
    </source>
</evidence>
<dbReference type="CDD" id="cd08215">
    <property type="entry name" value="STKc_Nek"/>
    <property type="match status" value="1"/>
</dbReference>
<feature type="domain" description="Protein kinase" evidence="12">
    <location>
        <begin position="8"/>
        <end position="262"/>
    </location>
</feature>
<dbReference type="InterPro" id="IPR008271">
    <property type="entry name" value="Ser/Thr_kinase_AS"/>
</dbReference>
<evidence type="ECO:0000256" key="4">
    <source>
        <dbReference type="ARBA" id="ARBA00022679"/>
    </source>
</evidence>
<dbReference type="InterPro" id="IPR050660">
    <property type="entry name" value="NEK_Ser/Thr_kinase"/>
</dbReference>
<feature type="compositionally biased region" description="Low complexity" evidence="11">
    <location>
        <begin position="298"/>
        <end position="314"/>
    </location>
</feature>
<feature type="region of interest" description="Disordered" evidence="11">
    <location>
        <begin position="662"/>
        <end position="724"/>
    </location>
</feature>
<comment type="caution">
    <text evidence="13">The sequence shown here is derived from an EMBL/GenBank/DDBJ whole genome shotgun (WGS) entry which is preliminary data.</text>
</comment>
<dbReference type="Gene3D" id="3.30.200.20">
    <property type="entry name" value="Phosphorylase Kinase, domain 1"/>
    <property type="match status" value="1"/>
</dbReference>
<proteinExistence type="inferred from homology"/>
<feature type="binding site" evidence="10">
    <location>
        <position position="37"/>
    </location>
    <ligand>
        <name>ATP</name>
        <dbReference type="ChEBI" id="CHEBI:30616"/>
    </ligand>
</feature>
<dbReference type="PROSITE" id="PS50011">
    <property type="entry name" value="PROTEIN_KINASE_DOM"/>
    <property type="match status" value="1"/>
</dbReference>
<keyword evidence="14" id="KW-1185">Reference proteome</keyword>
<dbReference type="PROSITE" id="PS00108">
    <property type="entry name" value="PROTEIN_KINASE_ST"/>
    <property type="match status" value="1"/>
</dbReference>
<keyword evidence="7 10" id="KW-0067">ATP-binding</keyword>
<dbReference type="SUPFAM" id="SSF56112">
    <property type="entry name" value="Protein kinase-like (PK-like)"/>
    <property type="match status" value="1"/>
</dbReference>
<accession>A0ABQ9NAC1</accession>
<dbReference type="PANTHER" id="PTHR43671:SF98">
    <property type="entry name" value="SERINE_THREONINE-PROTEIN KINASE NEK11"/>
    <property type="match status" value="1"/>
</dbReference>
<dbReference type="Pfam" id="PF00069">
    <property type="entry name" value="Pkinase"/>
    <property type="match status" value="1"/>
</dbReference>
<feature type="region of interest" description="Disordered" evidence="11">
    <location>
        <begin position="276"/>
        <end position="314"/>
    </location>
</feature>
<evidence type="ECO:0000256" key="8">
    <source>
        <dbReference type="ARBA" id="ARBA00047899"/>
    </source>
</evidence>
<evidence type="ECO:0000256" key="9">
    <source>
        <dbReference type="ARBA" id="ARBA00048679"/>
    </source>
</evidence>